<proteinExistence type="predicted"/>
<dbReference type="PANTHER" id="PTHR43302:SF5">
    <property type="entry name" value="TRANSPORTER ARSB-RELATED"/>
    <property type="match status" value="1"/>
</dbReference>
<evidence type="ECO:0000256" key="6">
    <source>
        <dbReference type="SAM" id="MobiDB-lite"/>
    </source>
</evidence>
<evidence type="ECO:0000256" key="5">
    <source>
        <dbReference type="ARBA" id="ARBA00023136"/>
    </source>
</evidence>
<comment type="subcellular location">
    <subcellularLocation>
        <location evidence="1">Cell membrane</location>
        <topology evidence="1">Multi-pass membrane protein</topology>
    </subcellularLocation>
</comment>
<dbReference type="GO" id="GO:0005886">
    <property type="term" value="C:plasma membrane"/>
    <property type="evidence" value="ECO:0007669"/>
    <property type="project" value="UniProtKB-SubCell"/>
</dbReference>
<accession>A0A8I2YHJ7</accession>
<evidence type="ECO:0008006" key="10">
    <source>
        <dbReference type="Google" id="ProtNLM"/>
    </source>
</evidence>
<keyword evidence="9" id="KW-1185">Reference proteome</keyword>
<feature type="transmembrane region" description="Helical" evidence="7">
    <location>
        <begin position="59"/>
        <end position="79"/>
    </location>
</feature>
<keyword evidence="5 7" id="KW-0472">Membrane</keyword>
<dbReference type="PANTHER" id="PTHR43302">
    <property type="entry name" value="TRANSPORTER ARSB-RELATED"/>
    <property type="match status" value="1"/>
</dbReference>
<keyword evidence="3 7" id="KW-0812">Transmembrane</keyword>
<feature type="transmembrane region" description="Helical" evidence="7">
    <location>
        <begin position="12"/>
        <end position="33"/>
    </location>
</feature>
<evidence type="ECO:0000313" key="9">
    <source>
        <dbReference type="Proteomes" id="UP000683000"/>
    </source>
</evidence>
<dbReference type="OrthoDB" id="442352at2759"/>
<feature type="region of interest" description="Disordered" evidence="6">
    <location>
        <begin position="165"/>
        <end position="195"/>
    </location>
</feature>
<feature type="region of interest" description="Disordered" evidence="6">
    <location>
        <begin position="117"/>
        <end position="150"/>
    </location>
</feature>
<evidence type="ECO:0000256" key="7">
    <source>
        <dbReference type="SAM" id="Phobius"/>
    </source>
</evidence>
<evidence type="ECO:0000313" key="8">
    <source>
        <dbReference type="EMBL" id="KAG6371488.1"/>
    </source>
</evidence>
<keyword evidence="2" id="KW-1003">Cell membrane</keyword>
<gene>
    <name evidence="8" type="ORF">JVT61DRAFT_9523</name>
</gene>
<evidence type="ECO:0000256" key="1">
    <source>
        <dbReference type="ARBA" id="ARBA00004651"/>
    </source>
</evidence>
<comment type="caution">
    <text evidence="8">The sequence shown here is derived from an EMBL/GenBank/DDBJ whole genome shotgun (WGS) entry which is preliminary data.</text>
</comment>
<feature type="transmembrane region" description="Helical" evidence="7">
    <location>
        <begin position="263"/>
        <end position="283"/>
    </location>
</feature>
<feature type="transmembrane region" description="Helical" evidence="7">
    <location>
        <begin position="344"/>
        <end position="367"/>
    </location>
</feature>
<dbReference type="EMBL" id="JAGFBS010000034">
    <property type="protein sequence ID" value="KAG6371488.1"/>
    <property type="molecule type" value="Genomic_DNA"/>
</dbReference>
<dbReference type="Proteomes" id="UP000683000">
    <property type="component" value="Unassembled WGS sequence"/>
</dbReference>
<protein>
    <recommendedName>
        <fullName evidence="10">Citrate transporter-like domain-containing protein</fullName>
    </recommendedName>
</protein>
<sequence>MREGFGVDNAAFIPYIILPFLACNVFCFITLAFQYSNQVPKRPTCTTDRDPWSALLDPFGAWVGSVMFGATLILCPVAMFLGVDVWMITLPFAVSKILFDLAWDHYRYTHHIPMLGRGSPGADEGADRRATVDEDQRAEDTAPYCPSPDEERPRFSLLHEEAVFPSCPEPPKLETRPQPSTPEANIKTPHVSRRPRSQMDYLYDRLDARFPTFTTALPRLPFPLIPLVLSQCILIEALSHQGLVEPFADWLIRTSGNRIHPTIWLISVLGFMPCNLSGTNIGVTILLTKVVRAAALPYDANRAAAVTLAIVSNVGAVTFALSASPGGLLRRVILRPKGQRNYALWNLLPILVMASVGFGIVSAGVAFE</sequence>
<organism evidence="8 9">
    <name type="scientific">Boletus reticuloceps</name>
    <dbReference type="NCBI Taxonomy" id="495285"/>
    <lineage>
        <taxon>Eukaryota</taxon>
        <taxon>Fungi</taxon>
        <taxon>Dikarya</taxon>
        <taxon>Basidiomycota</taxon>
        <taxon>Agaricomycotina</taxon>
        <taxon>Agaricomycetes</taxon>
        <taxon>Agaricomycetidae</taxon>
        <taxon>Boletales</taxon>
        <taxon>Boletineae</taxon>
        <taxon>Boletaceae</taxon>
        <taxon>Boletoideae</taxon>
        <taxon>Boletus</taxon>
    </lineage>
</organism>
<reference evidence="8" key="1">
    <citation type="submission" date="2021-03" db="EMBL/GenBank/DDBJ databases">
        <title>Evolutionary innovations through gain and loss of genes in the ectomycorrhizal Boletales.</title>
        <authorList>
            <person name="Wu G."/>
            <person name="Miyauchi S."/>
            <person name="Morin E."/>
            <person name="Yang Z.-L."/>
            <person name="Xu J."/>
            <person name="Martin F.M."/>
        </authorList>
    </citation>
    <scope>NUCLEOTIDE SEQUENCE</scope>
    <source>
        <strain evidence="8">BR01</strain>
    </source>
</reference>
<evidence type="ECO:0000256" key="4">
    <source>
        <dbReference type="ARBA" id="ARBA00022989"/>
    </source>
</evidence>
<evidence type="ECO:0000256" key="2">
    <source>
        <dbReference type="ARBA" id="ARBA00022475"/>
    </source>
</evidence>
<feature type="transmembrane region" description="Helical" evidence="7">
    <location>
        <begin position="303"/>
        <end position="323"/>
    </location>
</feature>
<evidence type="ECO:0000256" key="3">
    <source>
        <dbReference type="ARBA" id="ARBA00022692"/>
    </source>
</evidence>
<keyword evidence="4 7" id="KW-1133">Transmembrane helix</keyword>
<feature type="compositionally biased region" description="Basic and acidic residues" evidence="6">
    <location>
        <begin position="125"/>
        <end position="140"/>
    </location>
</feature>
<dbReference type="AlphaFoldDB" id="A0A8I2YHJ7"/>
<name>A0A8I2YHJ7_9AGAM</name>